<comment type="function">
    <text evidence="9">Site-specific tyrosine recombinase, which acts by catalyzing the cutting and rejoining of the recombining DNA molecules. The XerC-XerD complex is essential to convert dimers of the bacterial chromosome into monomers to permit their segregation at cell division. It also contributes to the segregational stability of plasmids.</text>
</comment>
<dbReference type="Gene3D" id="1.10.150.130">
    <property type="match status" value="1"/>
</dbReference>
<dbReference type="InterPro" id="IPR023009">
    <property type="entry name" value="Tyrosine_recombinase_XerC/XerD"/>
</dbReference>
<proteinExistence type="inferred from homology"/>
<keyword evidence="6 9" id="KW-0238">DNA-binding</keyword>
<dbReference type="SUPFAM" id="SSF56349">
    <property type="entry name" value="DNA breaking-rejoining enzymes"/>
    <property type="match status" value="1"/>
</dbReference>
<protein>
    <recommendedName>
        <fullName evidence="9">Tyrosine recombinase XerC</fullName>
    </recommendedName>
</protein>
<evidence type="ECO:0000259" key="11">
    <source>
        <dbReference type="PROSITE" id="PS51900"/>
    </source>
</evidence>
<evidence type="ECO:0000256" key="2">
    <source>
        <dbReference type="ARBA" id="ARBA00022490"/>
    </source>
</evidence>
<dbReference type="NCBIfam" id="NF040815">
    <property type="entry name" value="recomb_XerA_Arch"/>
    <property type="match status" value="1"/>
</dbReference>
<feature type="active site" evidence="9">
    <location>
        <position position="148"/>
    </location>
</feature>
<keyword evidence="4 9" id="KW-0159">Chromosome partition</keyword>
<feature type="domain" description="Core-binding (CB)" evidence="11">
    <location>
        <begin position="1"/>
        <end position="87"/>
    </location>
</feature>
<dbReference type="CDD" id="cd00798">
    <property type="entry name" value="INT_XerDC_C"/>
    <property type="match status" value="1"/>
</dbReference>
<keyword evidence="5 9" id="KW-0229">DNA integration</keyword>
<dbReference type="InterPro" id="IPR050090">
    <property type="entry name" value="Tyrosine_recombinase_XerCD"/>
</dbReference>
<sequence>MDKRSPLGQFLEFLRDRGLSQNTVEAYRRDLEQFLEFAREALGRTDPLTYDRKEIRNYISALMSHGFRRKSVQRKLSALRRFYNFLQRRGLVEKNPATGIGPIRAEKILPQVIPEKKLQEMLDAWKPSSPLEKRDKAIIELLYSSGLRASEITGLKPDDIDLKAGEVRVIGKGNKERVLPLGSRAIDAMENYLAVREDLKPRTDYIFINKNGTKLGRRGLWLIIKRRFERLALLFNVHPHTLRHSFATHLLNRGADLRSIQELLGHSSIGTTQVYTHLSGEELKRIYRRTHPRATTSPEKSPGKW</sequence>
<dbReference type="Pfam" id="PF00589">
    <property type="entry name" value="Phage_integrase"/>
    <property type="match status" value="1"/>
</dbReference>
<feature type="active site" evidence="9">
    <location>
        <position position="240"/>
    </location>
</feature>
<evidence type="ECO:0000259" key="10">
    <source>
        <dbReference type="PROSITE" id="PS51898"/>
    </source>
</evidence>
<dbReference type="InterPro" id="IPR002104">
    <property type="entry name" value="Integrase_catalytic"/>
</dbReference>
<keyword evidence="8 9" id="KW-0131">Cell cycle</keyword>
<feature type="active site" evidence="9">
    <location>
        <position position="172"/>
    </location>
</feature>
<feature type="active site" description="O-(3'-phospho-DNA)-tyrosine intermediate" evidence="9">
    <location>
        <position position="275"/>
    </location>
</feature>
<comment type="caution">
    <text evidence="12">The sequence shown here is derived from an EMBL/GenBank/DDBJ whole genome shotgun (WGS) entry which is preliminary data.</text>
</comment>
<dbReference type="InterPro" id="IPR004107">
    <property type="entry name" value="Integrase_SAM-like_N"/>
</dbReference>
<reference evidence="12" key="1">
    <citation type="journal article" date="2020" name="mSystems">
        <title>Genome- and Community-Level Interaction Insights into Carbon Utilization and Element Cycling Functions of Hydrothermarchaeota in Hydrothermal Sediment.</title>
        <authorList>
            <person name="Zhou Z."/>
            <person name="Liu Y."/>
            <person name="Xu W."/>
            <person name="Pan J."/>
            <person name="Luo Z.H."/>
            <person name="Li M."/>
        </authorList>
    </citation>
    <scope>NUCLEOTIDE SEQUENCE [LARGE SCALE GENOMIC DNA]</scope>
    <source>
        <strain evidence="12">HyVt-237</strain>
    </source>
</reference>
<dbReference type="PANTHER" id="PTHR30349">
    <property type="entry name" value="PHAGE INTEGRASE-RELATED"/>
    <property type="match status" value="1"/>
</dbReference>
<evidence type="ECO:0000256" key="7">
    <source>
        <dbReference type="ARBA" id="ARBA00023172"/>
    </source>
</evidence>
<dbReference type="GO" id="GO:0051301">
    <property type="term" value="P:cell division"/>
    <property type="evidence" value="ECO:0007669"/>
    <property type="project" value="UniProtKB-KW"/>
</dbReference>
<dbReference type="InterPro" id="IPR010998">
    <property type="entry name" value="Integrase_recombinase_N"/>
</dbReference>
<evidence type="ECO:0000256" key="9">
    <source>
        <dbReference type="HAMAP-Rule" id="MF_01808"/>
    </source>
</evidence>
<dbReference type="GO" id="GO:0005737">
    <property type="term" value="C:cytoplasm"/>
    <property type="evidence" value="ECO:0007669"/>
    <property type="project" value="UniProtKB-SubCell"/>
</dbReference>
<organism evidence="12">
    <name type="scientific">candidate division WOR-3 bacterium</name>
    <dbReference type="NCBI Taxonomy" id="2052148"/>
    <lineage>
        <taxon>Bacteria</taxon>
        <taxon>Bacteria division WOR-3</taxon>
    </lineage>
</organism>
<evidence type="ECO:0000256" key="4">
    <source>
        <dbReference type="ARBA" id="ARBA00022829"/>
    </source>
</evidence>
<dbReference type="NCBIfam" id="NF001399">
    <property type="entry name" value="PRK00283.1"/>
    <property type="match status" value="1"/>
</dbReference>
<dbReference type="Gene3D" id="1.10.443.10">
    <property type="entry name" value="Intergrase catalytic core"/>
    <property type="match status" value="1"/>
</dbReference>
<gene>
    <name evidence="9" type="primary">xerC</name>
    <name evidence="12" type="ORF">ENG67_00420</name>
</gene>
<dbReference type="Pfam" id="PF02899">
    <property type="entry name" value="Phage_int_SAM_1"/>
    <property type="match status" value="1"/>
</dbReference>
<feature type="active site" evidence="9">
    <location>
        <position position="243"/>
    </location>
</feature>
<name>A0A7C0X8I9_UNCW3</name>
<dbReference type="GO" id="GO:0006313">
    <property type="term" value="P:DNA transposition"/>
    <property type="evidence" value="ECO:0007669"/>
    <property type="project" value="UniProtKB-UniRule"/>
</dbReference>
<dbReference type="AlphaFoldDB" id="A0A7C0X8I9"/>
<keyword evidence="2 9" id="KW-0963">Cytoplasm</keyword>
<feature type="domain" description="Tyr recombinase" evidence="10">
    <location>
        <begin position="108"/>
        <end position="288"/>
    </location>
</feature>
<feature type="active site" evidence="9">
    <location>
        <position position="266"/>
    </location>
</feature>
<evidence type="ECO:0000256" key="6">
    <source>
        <dbReference type="ARBA" id="ARBA00023125"/>
    </source>
</evidence>
<evidence type="ECO:0000256" key="3">
    <source>
        <dbReference type="ARBA" id="ARBA00022618"/>
    </source>
</evidence>
<evidence type="ECO:0000313" key="12">
    <source>
        <dbReference type="EMBL" id="HDM89656.1"/>
    </source>
</evidence>
<comment type="subunit">
    <text evidence="9">Forms a cyclic heterotetrameric complex composed of two molecules of XerC and two molecules of XerD.</text>
</comment>
<dbReference type="GO" id="GO:0003677">
    <property type="term" value="F:DNA binding"/>
    <property type="evidence" value="ECO:0007669"/>
    <property type="project" value="UniProtKB-UniRule"/>
</dbReference>
<evidence type="ECO:0000256" key="8">
    <source>
        <dbReference type="ARBA" id="ARBA00023306"/>
    </source>
</evidence>
<dbReference type="GO" id="GO:0009037">
    <property type="term" value="F:tyrosine-based site-specific recombinase activity"/>
    <property type="evidence" value="ECO:0007669"/>
    <property type="project" value="UniProtKB-UniRule"/>
</dbReference>
<comment type="similarity">
    <text evidence="9">Belongs to the 'phage' integrase family. XerC subfamily.</text>
</comment>
<comment type="subcellular location">
    <subcellularLocation>
        <location evidence="1 9">Cytoplasm</location>
    </subcellularLocation>
</comment>
<dbReference type="InterPro" id="IPR044068">
    <property type="entry name" value="CB"/>
</dbReference>
<evidence type="ECO:0000256" key="5">
    <source>
        <dbReference type="ARBA" id="ARBA00022908"/>
    </source>
</evidence>
<dbReference type="InterPro" id="IPR011010">
    <property type="entry name" value="DNA_brk_join_enz"/>
</dbReference>
<dbReference type="PROSITE" id="PS51898">
    <property type="entry name" value="TYR_RECOMBINASE"/>
    <property type="match status" value="1"/>
</dbReference>
<keyword evidence="7 9" id="KW-0233">DNA recombination</keyword>
<dbReference type="Proteomes" id="UP000885931">
    <property type="component" value="Unassembled WGS sequence"/>
</dbReference>
<evidence type="ECO:0000256" key="1">
    <source>
        <dbReference type="ARBA" id="ARBA00004496"/>
    </source>
</evidence>
<accession>A0A7C0X8I9</accession>
<dbReference type="PANTHER" id="PTHR30349:SF81">
    <property type="entry name" value="TYROSINE RECOMBINASE XERC"/>
    <property type="match status" value="1"/>
</dbReference>
<dbReference type="EMBL" id="DRBW01000017">
    <property type="protein sequence ID" value="HDM89656.1"/>
    <property type="molecule type" value="Genomic_DNA"/>
</dbReference>
<dbReference type="InterPro" id="IPR013762">
    <property type="entry name" value="Integrase-like_cat_sf"/>
</dbReference>
<dbReference type="PROSITE" id="PS51900">
    <property type="entry name" value="CB"/>
    <property type="match status" value="1"/>
</dbReference>
<keyword evidence="3 9" id="KW-0132">Cell division</keyword>
<dbReference type="HAMAP" id="MF_01808">
    <property type="entry name" value="Recomb_XerC_XerD"/>
    <property type="match status" value="1"/>
</dbReference>
<dbReference type="GO" id="GO:0007059">
    <property type="term" value="P:chromosome segregation"/>
    <property type="evidence" value="ECO:0007669"/>
    <property type="project" value="UniProtKB-UniRule"/>
</dbReference>